<organism evidence="2 3">
    <name type="scientific">Mangrovibacterium marinum</name>
    <dbReference type="NCBI Taxonomy" id="1639118"/>
    <lineage>
        <taxon>Bacteria</taxon>
        <taxon>Pseudomonadati</taxon>
        <taxon>Bacteroidota</taxon>
        <taxon>Bacteroidia</taxon>
        <taxon>Marinilabiliales</taxon>
        <taxon>Prolixibacteraceae</taxon>
        <taxon>Mangrovibacterium</taxon>
    </lineage>
</organism>
<sequence length="291" mass="31977">MSSVLFAGLSTIDIQYFVPGFPSSNQKVKCKPPDLLVGGPALNAAVAYAFLAGEANLLSAVGHSPFNPLIQQDLQEHAVHLIDFIVAKSTNPVLATVITSANGDRSILSHHPEDHSFFLDVQALFDQLQPELVLVDGFYPQMTLRVCEEATARNIPVVFDGGSWKPHLESLLPFFDLIICSADFRPPGCNSSGDVIRFFHQHQKSEVAISRGADSILCAGQGHICEIAVEKLKIKDSLGAGDFLHGAFCYYWLKNRNFESALRLASSFASQTCRYEGTRKCFAELKKEQFI</sequence>
<accession>A0A2T5C3G8</accession>
<reference evidence="2 3" key="1">
    <citation type="submission" date="2018-04" db="EMBL/GenBank/DDBJ databases">
        <title>Genomic Encyclopedia of Archaeal and Bacterial Type Strains, Phase II (KMG-II): from individual species to whole genera.</title>
        <authorList>
            <person name="Goeker M."/>
        </authorList>
    </citation>
    <scope>NUCLEOTIDE SEQUENCE [LARGE SCALE GENOMIC DNA]</scope>
    <source>
        <strain evidence="2 3">DSM 28823</strain>
    </source>
</reference>
<dbReference type="Pfam" id="PF00294">
    <property type="entry name" value="PfkB"/>
    <property type="match status" value="1"/>
</dbReference>
<dbReference type="PANTHER" id="PTHR42774:SF3">
    <property type="entry name" value="KETOHEXOKINASE"/>
    <property type="match status" value="1"/>
</dbReference>
<proteinExistence type="predicted"/>
<dbReference type="RefSeq" id="WP_107821724.1">
    <property type="nucleotide sequence ID" value="NZ_QAAD01000005.1"/>
</dbReference>
<keyword evidence="3" id="KW-1185">Reference proteome</keyword>
<feature type="domain" description="Carbohydrate kinase PfkB" evidence="1">
    <location>
        <begin position="2"/>
        <end position="281"/>
    </location>
</feature>
<dbReference type="InterPro" id="IPR029056">
    <property type="entry name" value="Ribokinase-like"/>
</dbReference>
<dbReference type="EMBL" id="QAAD01000005">
    <property type="protein sequence ID" value="PTN09318.1"/>
    <property type="molecule type" value="Genomic_DNA"/>
</dbReference>
<dbReference type="SUPFAM" id="SSF53613">
    <property type="entry name" value="Ribokinase-like"/>
    <property type="match status" value="1"/>
</dbReference>
<keyword evidence="2" id="KW-0808">Transferase</keyword>
<dbReference type="OrthoDB" id="9813569at2"/>
<dbReference type="AlphaFoldDB" id="A0A2T5C3G8"/>
<dbReference type="InterPro" id="IPR011611">
    <property type="entry name" value="PfkB_dom"/>
</dbReference>
<dbReference type="GO" id="GO:0016301">
    <property type="term" value="F:kinase activity"/>
    <property type="evidence" value="ECO:0007669"/>
    <property type="project" value="UniProtKB-KW"/>
</dbReference>
<evidence type="ECO:0000259" key="1">
    <source>
        <dbReference type="Pfam" id="PF00294"/>
    </source>
</evidence>
<protein>
    <submittedName>
        <fullName evidence="2">Sugar/nucleoside kinase (Ribokinase family)</fullName>
    </submittedName>
</protein>
<keyword evidence="2" id="KW-0418">Kinase</keyword>
<dbReference type="Gene3D" id="3.40.1190.20">
    <property type="match status" value="1"/>
</dbReference>
<dbReference type="PANTHER" id="PTHR42774">
    <property type="entry name" value="PHOSPHOTRANSFERASE SYSTEM TRANSPORT PROTEIN"/>
    <property type="match status" value="1"/>
</dbReference>
<evidence type="ECO:0000313" key="2">
    <source>
        <dbReference type="EMBL" id="PTN09318.1"/>
    </source>
</evidence>
<evidence type="ECO:0000313" key="3">
    <source>
        <dbReference type="Proteomes" id="UP000243525"/>
    </source>
</evidence>
<gene>
    <name evidence="2" type="ORF">C8N47_105159</name>
</gene>
<dbReference type="Proteomes" id="UP000243525">
    <property type="component" value="Unassembled WGS sequence"/>
</dbReference>
<name>A0A2T5C3G8_9BACT</name>
<comment type="caution">
    <text evidence="2">The sequence shown here is derived from an EMBL/GenBank/DDBJ whole genome shotgun (WGS) entry which is preliminary data.</text>
</comment>
<dbReference type="InterPro" id="IPR052562">
    <property type="entry name" value="Ketohexokinase-related"/>
</dbReference>